<evidence type="ECO:0000313" key="5">
    <source>
        <dbReference type="EMBL" id="KQH81013.1"/>
    </source>
</evidence>
<dbReference type="InterPro" id="IPR000873">
    <property type="entry name" value="AMP-dep_synth/lig_dom"/>
</dbReference>
<proteinExistence type="inferred from homology"/>
<protein>
    <submittedName>
        <fullName evidence="5">Fatty-acid--CoA ligase</fullName>
    </submittedName>
</protein>
<dbReference type="Gene3D" id="3.30.300.30">
    <property type="match status" value="1"/>
</dbReference>
<keyword evidence="2 5" id="KW-0436">Ligase</keyword>
<feature type="domain" description="AMP-binding enzyme C-terminal" evidence="4">
    <location>
        <begin position="462"/>
        <end position="539"/>
    </location>
</feature>
<dbReference type="SUPFAM" id="SSF56801">
    <property type="entry name" value="Acetyl-CoA synthetase-like"/>
    <property type="match status" value="1"/>
</dbReference>
<dbReference type="GO" id="GO:0006631">
    <property type="term" value="P:fatty acid metabolic process"/>
    <property type="evidence" value="ECO:0007669"/>
    <property type="project" value="TreeGrafter"/>
</dbReference>
<evidence type="ECO:0000313" key="6">
    <source>
        <dbReference type="Proteomes" id="UP000051677"/>
    </source>
</evidence>
<name>A0A0Q2QMG5_MYCGO</name>
<dbReference type="PROSITE" id="PS00455">
    <property type="entry name" value="AMP_BINDING"/>
    <property type="match status" value="1"/>
</dbReference>
<comment type="caution">
    <text evidence="5">The sequence shown here is derived from an EMBL/GenBank/DDBJ whole genome shotgun (WGS) entry which is preliminary data.</text>
</comment>
<dbReference type="InterPro" id="IPR020845">
    <property type="entry name" value="AMP-binding_CS"/>
</dbReference>
<evidence type="ECO:0000256" key="1">
    <source>
        <dbReference type="ARBA" id="ARBA00006432"/>
    </source>
</evidence>
<dbReference type="GO" id="GO:0031956">
    <property type="term" value="F:medium-chain fatty acid-CoA ligase activity"/>
    <property type="evidence" value="ECO:0007669"/>
    <property type="project" value="TreeGrafter"/>
</dbReference>
<sequence>MKPSSYTVRYSRNEIDHYYRTGLWSTDTFHDLLVRRVEETPDKVFATDGTRSLTFKELFKAGQRLAVGLHRQGLRRGDTAAVQLPNWVEFIQVLTALSRLGVIMVPIMPIYRHEDVAYVMSNAGVRAVFTPEQFGKFDYLGMYLTLREDDSDLRIVVARPDTTGGQAARAHPNVFTLSQLEADTDDDSARAELGDPPGADDPFVIVYTSGTTSRSKGCVHTFNTYCSGSRSLIEPFGYTANDVQFGPSPIAHTTGLVTSVLLPLLAGASTHVMAKWDPARAIDEIQRFGCTAAVTAPTFLHTLLSEYDAQRHDLSTLRMWTCAGAPIPAAVVERSSAKLPNVKVLSLYGRSENLVTTTCSVTDDVSRALTSDGRALPGAEVRIVGPDGDEVSRGIEGDIAYRGPAHMIEYLASPEETTALFTSSGFSRSGDLGTMTEDGYVRVTGRTKDIVIRGGMNISVREIEDHLAHHPSLHAAAVVGMPDERLGEKVCCFLVAAVGHDAPTVDEIREFLLERGMPIQKTPERVEVVDSLPMTATGKVLKHELRREIERRLRAQAAPAHQTAGAS</sequence>
<comment type="similarity">
    <text evidence="1">Belongs to the ATP-dependent AMP-binding enzyme family.</text>
</comment>
<dbReference type="Proteomes" id="UP000051677">
    <property type="component" value="Unassembled WGS sequence"/>
</dbReference>
<dbReference type="PANTHER" id="PTHR43201">
    <property type="entry name" value="ACYL-COA SYNTHETASE"/>
    <property type="match status" value="1"/>
</dbReference>
<evidence type="ECO:0000259" key="4">
    <source>
        <dbReference type="Pfam" id="PF13193"/>
    </source>
</evidence>
<evidence type="ECO:0000259" key="3">
    <source>
        <dbReference type="Pfam" id="PF00501"/>
    </source>
</evidence>
<gene>
    <name evidence="5" type="ORF">AO501_05130</name>
</gene>
<evidence type="ECO:0000256" key="2">
    <source>
        <dbReference type="ARBA" id="ARBA00022598"/>
    </source>
</evidence>
<dbReference type="AlphaFoldDB" id="A0A0Q2QMG5"/>
<feature type="domain" description="AMP-dependent synthetase/ligase" evidence="3">
    <location>
        <begin position="35"/>
        <end position="411"/>
    </location>
</feature>
<reference evidence="5 6" key="1">
    <citation type="submission" date="2015-10" db="EMBL/GenBank/DDBJ databases">
        <title>Mycobacterium gordonae draft genome assembly.</title>
        <authorList>
            <person name="Ustinova V."/>
            <person name="Smirnova T."/>
            <person name="Blagodatskikh K."/>
            <person name="Varlamov D."/>
            <person name="Larionova E."/>
            <person name="Chernousova L."/>
        </authorList>
    </citation>
    <scope>NUCLEOTIDE SEQUENCE [LARGE SCALE GENOMIC DNA]</scope>
    <source>
        <strain evidence="5 6">CTRI 14-8773</strain>
    </source>
</reference>
<dbReference type="PANTHER" id="PTHR43201:SF5">
    <property type="entry name" value="MEDIUM-CHAIN ACYL-COA LIGASE ACSF2, MITOCHONDRIAL"/>
    <property type="match status" value="1"/>
</dbReference>
<dbReference type="EMBL" id="LKTM01000001">
    <property type="protein sequence ID" value="KQH81013.1"/>
    <property type="molecule type" value="Genomic_DNA"/>
</dbReference>
<dbReference type="InterPro" id="IPR045851">
    <property type="entry name" value="AMP-bd_C_sf"/>
</dbReference>
<dbReference type="Gene3D" id="3.40.50.12780">
    <property type="entry name" value="N-terminal domain of ligase-like"/>
    <property type="match status" value="1"/>
</dbReference>
<dbReference type="Pfam" id="PF13193">
    <property type="entry name" value="AMP-binding_C"/>
    <property type="match status" value="1"/>
</dbReference>
<dbReference type="InterPro" id="IPR042099">
    <property type="entry name" value="ANL_N_sf"/>
</dbReference>
<accession>A0A0Q2QMG5</accession>
<dbReference type="RefSeq" id="WP_055575773.1">
    <property type="nucleotide sequence ID" value="NZ_LKTM01000001.1"/>
</dbReference>
<dbReference type="OrthoDB" id="9803968at2"/>
<dbReference type="InterPro" id="IPR025110">
    <property type="entry name" value="AMP-bd_C"/>
</dbReference>
<organism evidence="5 6">
    <name type="scientific">Mycobacterium gordonae</name>
    <dbReference type="NCBI Taxonomy" id="1778"/>
    <lineage>
        <taxon>Bacteria</taxon>
        <taxon>Bacillati</taxon>
        <taxon>Actinomycetota</taxon>
        <taxon>Actinomycetes</taxon>
        <taxon>Mycobacteriales</taxon>
        <taxon>Mycobacteriaceae</taxon>
        <taxon>Mycobacterium</taxon>
    </lineage>
</organism>
<dbReference type="Pfam" id="PF00501">
    <property type="entry name" value="AMP-binding"/>
    <property type="match status" value="1"/>
</dbReference>